<organism evidence="2 3">
    <name type="scientific">Stachybotrys elegans</name>
    <dbReference type="NCBI Taxonomy" id="80388"/>
    <lineage>
        <taxon>Eukaryota</taxon>
        <taxon>Fungi</taxon>
        <taxon>Dikarya</taxon>
        <taxon>Ascomycota</taxon>
        <taxon>Pezizomycotina</taxon>
        <taxon>Sordariomycetes</taxon>
        <taxon>Hypocreomycetidae</taxon>
        <taxon>Hypocreales</taxon>
        <taxon>Stachybotryaceae</taxon>
        <taxon>Stachybotrys</taxon>
    </lineage>
</organism>
<proteinExistence type="predicted"/>
<accession>A0A8K0SLP3</accession>
<keyword evidence="1" id="KW-0732">Signal</keyword>
<sequence length="65" mass="6678">MFASKLILSAITLAGVALAAPTLEGLPANAFIVEALVCVTPNSATCHSHGSRCPNGTPEYHCDSH</sequence>
<evidence type="ECO:0000256" key="1">
    <source>
        <dbReference type="SAM" id="SignalP"/>
    </source>
</evidence>
<keyword evidence="3" id="KW-1185">Reference proteome</keyword>
<dbReference type="OrthoDB" id="4627690at2759"/>
<evidence type="ECO:0000313" key="2">
    <source>
        <dbReference type="EMBL" id="KAH7311271.1"/>
    </source>
</evidence>
<feature type="signal peptide" evidence="1">
    <location>
        <begin position="1"/>
        <end position="19"/>
    </location>
</feature>
<gene>
    <name evidence="2" type="ORF">B0I35DRAFT_481257</name>
</gene>
<dbReference type="AlphaFoldDB" id="A0A8K0SLP3"/>
<feature type="chain" id="PRO_5035457031" evidence="1">
    <location>
        <begin position="20"/>
        <end position="65"/>
    </location>
</feature>
<dbReference type="EMBL" id="JAGPNK010000011">
    <property type="protein sequence ID" value="KAH7311271.1"/>
    <property type="molecule type" value="Genomic_DNA"/>
</dbReference>
<name>A0A8K0SLP3_9HYPO</name>
<reference evidence="2" key="1">
    <citation type="journal article" date="2021" name="Nat. Commun.">
        <title>Genetic determinants of endophytism in the Arabidopsis root mycobiome.</title>
        <authorList>
            <person name="Mesny F."/>
            <person name="Miyauchi S."/>
            <person name="Thiergart T."/>
            <person name="Pickel B."/>
            <person name="Atanasova L."/>
            <person name="Karlsson M."/>
            <person name="Huettel B."/>
            <person name="Barry K.W."/>
            <person name="Haridas S."/>
            <person name="Chen C."/>
            <person name="Bauer D."/>
            <person name="Andreopoulos W."/>
            <person name="Pangilinan J."/>
            <person name="LaButti K."/>
            <person name="Riley R."/>
            <person name="Lipzen A."/>
            <person name="Clum A."/>
            <person name="Drula E."/>
            <person name="Henrissat B."/>
            <person name="Kohler A."/>
            <person name="Grigoriev I.V."/>
            <person name="Martin F.M."/>
            <person name="Hacquard S."/>
        </authorList>
    </citation>
    <scope>NUCLEOTIDE SEQUENCE</scope>
    <source>
        <strain evidence="2">MPI-CAGE-CH-0235</strain>
    </source>
</reference>
<protein>
    <submittedName>
        <fullName evidence="2">Uncharacterized protein</fullName>
    </submittedName>
</protein>
<evidence type="ECO:0000313" key="3">
    <source>
        <dbReference type="Proteomes" id="UP000813444"/>
    </source>
</evidence>
<dbReference type="Proteomes" id="UP000813444">
    <property type="component" value="Unassembled WGS sequence"/>
</dbReference>
<comment type="caution">
    <text evidence="2">The sequence shown here is derived from an EMBL/GenBank/DDBJ whole genome shotgun (WGS) entry which is preliminary data.</text>
</comment>